<proteinExistence type="predicted"/>
<comment type="caution">
    <text evidence="1">The sequence shown here is derived from an EMBL/GenBank/DDBJ whole genome shotgun (WGS) entry which is preliminary data.</text>
</comment>
<name>A0ACB6QCW3_9PLEO</name>
<keyword evidence="2" id="KW-1185">Reference proteome</keyword>
<dbReference type="Proteomes" id="UP000799755">
    <property type="component" value="Unassembled WGS sequence"/>
</dbReference>
<gene>
    <name evidence="1" type="ORF">BDR25DRAFT_337365</name>
</gene>
<reference evidence="1" key="1">
    <citation type="journal article" date="2020" name="Stud. Mycol.">
        <title>101 Dothideomycetes genomes: a test case for predicting lifestyles and emergence of pathogens.</title>
        <authorList>
            <person name="Haridas S."/>
            <person name="Albert R."/>
            <person name="Binder M."/>
            <person name="Bloem J."/>
            <person name="Labutti K."/>
            <person name="Salamov A."/>
            <person name="Andreopoulos B."/>
            <person name="Baker S."/>
            <person name="Barry K."/>
            <person name="Bills G."/>
            <person name="Bluhm B."/>
            <person name="Cannon C."/>
            <person name="Castanera R."/>
            <person name="Culley D."/>
            <person name="Daum C."/>
            <person name="Ezra D."/>
            <person name="Gonzalez J."/>
            <person name="Henrissat B."/>
            <person name="Kuo A."/>
            <person name="Liang C."/>
            <person name="Lipzen A."/>
            <person name="Lutzoni F."/>
            <person name="Magnuson J."/>
            <person name="Mondo S."/>
            <person name="Nolan M."/>
            <person name="Ohm R."/>
            <person name="Pangilinan J."/>
            <person name="Park H.-J."/>
            <person name="Ramirez L."/>
            <person name="Alfaro M."/>
            <person name="Sun H."/>
            <person name="Tritt A."/>
            <person name="Yoshinaga Y."/>
            <person name="Zwiers L.-H."/>
            <person name="Turgeon B."/>
            <person name="Goodwin S."/>
            <person name="Spatafora J."/>
            <person name="Crous P."/>
            <person name="Grigoriev I."/>
        </authorList>
    </citation>
    <scope>NUCLEOTIDE SEQUENCE</scope>
    <source>
        <strain evidence="1">ATCC 200398</strain>
    </source>
</reference>
<organism evidence="1 2">
    <name type="scientific">Lindgomyces ingoldianus</name>
    <dbReference type="NCBI Taxonomy" id="673940"/>
    <lineage>
        <taxon>Eukaryota</taxon>
        <taxon>Fungi</taxon>
        <taxon>Dikarya</taxon>
        <taxon>Ascomycota</taxon>
        <taxon>Pezizomycotina</taxon>
        <taxon>Dothideomycetes</taxon>
        <taxon>Pleosporomycetidae</taxon>
        <taxon>Pleosporales</taxon>
        <taxon>Lindgomycetaceae</taxon>
        <taxon>Lindgomyces</taxon>
    </lineage>
</organism>
<protein>
    <submittedName>
        <fullName evidence="1">Uncharacterized protein</fullName>
    </submittedName>
</protein>
<evidence type="ECO:0000313" key="2">
    <source>
        <dbReference type="Proteomes" id="UP000799755"/>
    </source>
</evidence>
<sequence>MLSGHLGQDWPLGRLPNAEDAQFNSYATQDEPTCLPNTRVDLLNEIYNWANGQDERCLFWLSGLAGTGKSTIARTIARKYANQGCLGASYFFSRGGGDASRATKFVTSIAVQLAQNVPALDQHICDAVTKCPDIANQSLRDQWHQLVLGPLAKLDGSGRRSSYILAVDALDECDDDNNIRIIVQLLAEARSLETVRLCVFLTSRPEIPIRYEFGQILDTKYQDFVLHNISASIVDDDITVFLEYNLRLIRQQQSLDDSWPGAEIIRTLVQSASGLFIWAATACRFIDKGLFADERLQTLLEGSTSVIANTPEQHLNKLYIDILKNSEKPGFMEQETEKYRSLLRYILGSILTLFSPLSVKSLSTLLFMGTKVDQVLRDLHAILDVPKDQTQPLRLHHPSFRDFLLDRERCGDPNIWVDERLAHQTLADNCIRLMSSSLKQDICSVSAPGVRVTDVESAQVKQCLPPEVQYACLYWIQHFQKSGNPFSDDHQVYQFLRVHFLHWLEALSWMGMVSEGIHAIASLESITLASDCPNLYAFTHDMKRFMLYNRPVIERVPLQVYCSALVFAPMMSLIKRQFEAKMLGWMEKVPKVEKHWNALLQTLEGHSSRVGVVAFSPDGKVLASADDDGTVKLWDARTGAGHSSWVEAVAFSPDGKVLVSASWDGTVKLWDPRAGAVLQTLEGHSSWVGAVAFSPDGKVLASASQDETVKLWDARTGAVLQTLKGHSDSVGAVAFSPDGKVLASASQDKTVKLWDARTGAVLQTIEDVAVRTLTFSEDGTFIQTDRGVLHTISLSPSNVSSQLTPRHDVFVKGQWVCCGIRDILWLPPEYRPLCSAVYGSIVAFGYSSGRVLILEFAPFS</sequence>
<dbReference type="EMBL" id="MU003534">
    <property type="protein sequence ID" value="KAF2464761.1"/>
    <property type="molecule type" value="Genomic_DNA"/>
</dbReference>
<evidence type="ECO:0000313" key="1">
    <source>
        <dbReference type="EMBL" id="KAF2464761.1"/>
    </source>
</evidence>
<accession>A0ACB6QCW3</accession>